<feature type="transmembrane region" description="Helical" evidence="1">
    <location>
        <begin position="108"/>
        <end position="125"/>
    </location>
</feature>
<dbReference type="RefSeq" id="WP_003353977.1">
    <property type="nucleotide sequence ID" value="NZ_JH414751.1"/>
</dbReference>
<feature type="transmembrane region" description="Helical" evidence="1">
    <location>
        <begin position="79"/>
        <end position="101"/>
    </location>
</feature>
<keyword evidence="4" id="KW-1185">Reference proteome</keyword>
<evidence type="ECO:0000313" key="4">
    <source>
        <dbReference type="Proteomes" id="UP000011747"/>
    </source>
</evidence>
<name>G9QKV4_9BACI</name>
<keyword evidence="1" id="KW-0472">Membrane</keyword>
<evidence type="ECO:0000313" key="3">
    <source>
        <dbReference type="EMBL" id="EHL78227.1"/>
    </source>
</evidence>
<reference evidence="3 4" key="1">
    <citation type="submission" date="2011-09" db="EMBL/GenBank/DDBJ databases">
        <title>The Genome Sequence of Bacillus smithii 7_3_47FAA.</title>
        <authorList>
            <consortium name="The Broad Institute Genome Sequencing Platform"/>
            <person name="Earl A."/>
            <person name="Ward D."/>
            <person name="Feldgarden M."/>
            <person name="Gevers D."/>
            <person name="Daigneault M."/>
            <person name="Strauss J."/>
            <person name="Allen-Vercoe E."/>
            <person name="Young S.K."/>
            <person name="Zeng Q."/>
            <person name="Gargeya S."/>
            <person name="Fitzgerald M."/>
            <person name="Haas B."/>
            <person name="Abouelleil A."/>
            <person name="Alvarado L."/>
            <person name="Arachchi H.M."/>
            <person name="Berlin A."/>
            <person name="Brown A."/>
            <person name="Chapman S.B."/>
            <person name="Chen Z."/>
            <person name="Dunbar C."/>
            <person name="Freedman E."/>
            <person name="Gearin G."/>
            <person name="Goldberg J."/>
            <person name="Griggs A."/>
            <person name="Gujja S."/>
            <person name="Heiman D."/>
            <person name="Howarth C."/>
            <person name="Larson L."/>
            <person name="Lui A."/>
            <person name="MacDonald P.J.P."/>
            <person name="Montmayeur A."/>
            <person name="Murphy C."/>
            <person name="Neiman D."/>
            <person name="Pearson M."/>
            <person name="Priest M."/>
            <person name="Roberts A."/>
            <person name="Saif S."/>
            <person name="Shea T."/>
            <person name="Shenoy N."/>
            <person name="Sisk P."/>
            <person name="Stolte C."/>
            <person name="Sykes S."/>
            <person name="Wortman J."/>
            <person name="Nusbaum C."/>
            <person name="Birren B."/>
        </authorList>
    </citation>
    <scope>NUCLEOTIDE SEQUENCE [LARGE SCALE GENOMIC DNA]</scope>
    <source>
        <strain evidence="3 4">7_3_47FAA</strain>
    </source>
</reference>
<dbReference type="AlphaFoldDB" id="G9QKV4"/>
<gene>
    <name evidence="3" type="ORF">HMPREF1015_01793</name>
</gene>
<feature type="transmembrane region" description="Helical" evidence="1">
    <location>
        <begin position="131"/>
        <end position="148"/>
    </location>
</feature>
<protein>
    <recommendedName>
        <fullName evidence="2">VanZ-like domain-containing protein</fullName>
    </recommendedName>
</protein>
<comment type="caution">
    <text evidence="3">The sequence shown here is derived from an EMBL/GenBank/DDBJ whole genome shotgun (WGS) entry which is preliminary data.</text>
</comment>
<feature type="transmembrane region" description="Helical" evidence="1">
    <location>
        <begin position="21"/>
        <end position="40"/>
    </location>
</feature>
<evidence type="ECO:0000259" key="2">
    <source>
        <dbReference type="Pfam" id="PF04892"/>
    </source>
</evidence>
<dbReference type="EMBL" id="ACWF01000086">
    <property type="protein sequence ID" value="EHL78227.1"/>
    <property type="molecule type" value="Genomic_DNA"/>
</dbReference>
<keyword evidence="1" id="KW-1133">Transmembrane helix</keyword>
<dbReference type="NCBIfam" id="NF037970">
    <property type="entry name" value="vanZ_1"/>
    <property type="match status" value="1"/>
</dbReference>
<proteinExistence type="predicted"/>
<dbReference type="PATRIC" id="fig|665952.3.peg.1664"/>
<feature type="domain" description="VanZ-like" evidence="2">
    <location>
        <begin position="46"/>
        <end position="149"/>
    </location>
</feature>
<dbReference type="Pfam" id="PF04892">
    <property type="entry name" value="VanZ"/>
    <property type="match status" value="1"/>
</dbReference>
<evidence type="ECO:0000256" key="1">
    <source>
        <dbReference type="SAM" id="Phobius"/>
    </source>
</evidence>
<sequence>MNKTENGISSLKKEERYHRQESLKFLAVILWGLFLGIHTWTENLEALLRFQTIKFEWHSSPDFLQFFNFYDIQLIHPHWFWIKLGHFTGFAIMDVLLYIWLKDHKQSILISVAFAFTTEILQLFFGRDGRLYDLLIDSFGVLTVYYLLKKSTIFQKIISHFL</sequence>
<dbReference type="HOGENOM" id="CLU_129699_1_0_9"/>
<dbReference type="InterPro" id="IPR006976">
    <property type="entry name" value="VanZ-like"/>
</dbReference>
<organism evidence="3 4">
    <name type="scientific">Bacillus smithii 7_3_47FAA</name>
    <dbReference type="NCBI Taxonomy" id="665952"/>
    <lineage>
        <taxon>Bacteria</taxon>
        <taxon>Bacillati</taxon>
        <taxon>Bacillota</taxon>
        <taxon>Bacilli</taxon>
        <taxon>Bacillales</taxon>
        <taxon>Bacillaceae</taxon>
        <taxon>Bacillus</taxon>
    </lineage>
</organism>
<accession>G9QKV4</accession>
<keyword evidence="1" id="KW-0812">Transmembrane</keyword>
<dbReference type="Proteomes" id="UP000011747">
    <property type="component" value="Unassembled WGS sequence"/>
</dbReference>
<dbReference type="GeneID" id="87580787"/>